<reference evidence="2" key="1">
    <citation type="submission" date="2020-03" db="EMBL/GenBank/DDBJ databases">
        <title>Psychroflexus Maritimus sp. nov., isolate from marine sediment.</title>
        <authorList>
            <person name="Zhong Y.-L."/>
        </authorList>
    </citation>
    <scope>NUCLEOTIDE SEQUENCE</scope>
    <source>
        <strain evidence="2">C1</strain>
    </source>
</reference>
<keyword evidence="3" id="KW-1185">Reference proteome</keyword>
<name>A0A967AHA0_9FLAO</name>
<protein>
    <submittedName>
        <fullName evidence="2">Uncharacterized protein</fullName>
    </submittedName>
</protein>
<keyword evidence="1" id="KW-0472">Membrane</keyword>
<feature type="transmembrane region" description="Helical" evidence="1">
    <location>
        <begin position="84"/>
        <end position="102"/>
    </location>
</feature>
<comment type="caution">
    <text evidence="2">The sequence shown here is derived from an EMBL/GenBank/DDBJ whole genome shotgun (WGS) entry which is preliminary data.</text>
</comment>
<evidence type="ECO:0000313" key="3">
    <source>
        <dbReference type="Proteomes" id="UP000643701"/>
    </source>
</evidence>
<accession>A0A967AHA0</accession>
<evidence type="ECO:0000313" key="2">
    <source>
        <dbReference type="EMBL" id="NGZ90451.1"/>
    </source>
</evidence>
<dbReference type="AlphaFoldDB" id="A0A967AHA0"/>
<feature type="transmembrane region" description="Helical" evidence="1">
    <location>
        <begin position="25"/>
        <end position="44"/>
    </location>
</feature>
<sequence length="119" mass="14185">MPFTKISLIDKKIIMEDKNFNLSHQLIWVLAILSLVLFLVKLIFNVQNIEFPQIVSSFNSGVFFVVWLVLVVEILTTKIYNQKFWLISMFILPPITVIFYMIQRQRLKHLAQSFNKKYF</sequence>
<evidence type="ECO:0000256" key="1">
    <source>
        <dbReference type="SAM" id="Phobius"/>
    </source>
</evidence>
<gene>
    <name evidence="2" type="ORF">G7034_09320</name>
</gene>
<keyword evidence="1" id="KW-1133">Transmembrane helix</keyword>
<dbReference type="EMBL" id="JAANAS010000072">
    <property type="protein sequence ID" value="NGZ90451.1"/>
    <property type="molecule type" value="Genomic_DNA"/>
</dbReference>
<organism evidence="2 3">
    <name type="scientific">Psychroflexus maritimus</name>
    <dbReference type="NCBI Taxonomy" id="2714865"/>
    <lineage>
        <taxon>Bacteria</taxon>
        <taxon>Pseudomonadati</taxon>
        <taxon>Bacteroidota</taxon>
        <taxon>Flavobacteriia</taxon>
        <taxon>Flavobacteriales</taxon>
        <taxon>Flavobacteriaceae</taxon>
        <taxon>Psychroflexus</taxon>
    </lineage>
</organism>
<feature type="transmembrane region" description="Helical" evidence="1">
    <location>
        <begin position="51"/>
        <end position="72"/>
    </location>
</feature>
<keyword evidence="1" id="KW-0812">Transmembrane</keyword>
<dbReference type="Proteomes" id="UP000643701">
    <property type="component" value="Unassembled WGS sequence"/>
</dbReference>
<proteinExistence type="predicted"/>